<dbReference type="AlphaFoldDB" id="A0A814PNE1"/>
<accession>A0A814PNE1</accession>
<evidence type="ECO:0000313" key="14">
    <source>
        <dbReference type="Proteomes" id="UP000663829"/>
    </source>
</evidence>
<evidence type="ECO:0000256" key="2">
    <source>
        <dbReference type="ARBA" id="ARBA00022670"/>
    </source>
</evidence>
<proteinExistence type="predicted"/>
<dbReference type="Proteomes" id="UP000681722">
    <property type="component" value="Unassembled WGS sequence"/>
</dbReference>
<dbReference type="EC" id="2.7.7.49" evidence="1"/>
<dbReference type="SUPFAM" id="SSF53098">
    <property type="entry name" value="Ribonuclease H-like"/>
    <property type="match status" value="1"/>
</dbReference>
<evidence type="ECO:0000313" key="12">
    <source>
        <dbReference type="EMBL" id="CAF1108396.1"/>
    </source>
</evidence>
<dbReference type="GO" id="GO:0015074">
    <property type="term" value="P:DNA integration"/>
    <property type="evidence" value="ECO:0007669"/>
    <property type="project" value="InterPro"/>
</dbReference>
<dbReference type="Gene3D" id="3.10.20.370">
    <property type="match status" value="1"/>
</dbReference>
<dbReference type="Gene3D" id="3.10.10.10">
    <property type="entry name" value="HIV Type 1 Reverse Transcriptase, subunit A, domain 1"/>
    <property type="match status" value="1"/>
</dbReference>
<dbReference type="InterPro" id="IPR043128">
    <property type="entry name" value="Rev_trsase/Diguanyl_cyclase"/>
</dbReference>
<dbReference type="Proteomes" id="UP000663829">
    <property type="component" value="Unassembled WGS sequence"/>
</dbReference>
<dbReference type="SUPFAM" id="SSF56672">
    <property type="entry name" value="DNA/RNA polymerases"/>
    <property type="match status" value="1"/>
</dbReference>
<dbReference type="InterPro" id="IPR001584">
    <property type="entry name" value="Integrase_cat-core"/>
</dbReference>
<keyword evidence="4" id="KW-0548">Nucleotidyltransferase</keyword>
<dbReference type="GO" id="GO:0003676">
    <property type="term" value="F:nucleic acid binding"/>
    <property type="evidence" value="ECO:0007669"/>
    <property type="project" value="InterPro"/>
</dbReference>
<dbReference type="PROSITE" id="PS50878">
    <property type="entry name" value="RT_POL"/>
    <property type="match status" value="1"/>
</dbReference>
<feature type="compositionally biased region" description="Polar residues" evidence="9">
    <location>
        <begin position="763"/>
        <end position="776"/>
    </location>
</feature>
<evidence type="ECO:0000259" key="10">
    <source>
        <dbReference type="PROSITE" id="PS50878"/>
    </source>
</evidence>
<feature type="domain" description="Reverse transcriptase" evidence="10">
    <location>
        <begin position="303"/>
        <end position="482"/>
    </location>
</feature>
<dbReference type="Pfam" id="PF17917">
    <property type="entry name" value="RT_RNaseH"/>
    <property type="match status" value="1"/>
</dbReference>
<dbReference type="Pfam" id="PF00078">
    <property type="entry name" value="RVT_1"/>
    <property type="match status" value="1"/>
</dbReference>
<dbReference type="FunFam" id="3.30.420.10:FF:000032">
    <property type="entry name" value="Retrovirus-related Pol polyprotein from transposon 297-like Protein"/>
    <property type="match status" value="1"/>
</dbReference>
<dbReference type="SUPFAM" id="SSF50630">
    <property type="entry name" value="Acid proteases"/>
    <property type="match status" value="1"/>
</dbReference>
<dbReference type="GO" id="GO:0004519">
    <property type="term" value="F:endonuclease activity"/>
    <property type="evidence" value="ECO:0007669"/>
    <property type="project" value="UniProtKB-KW"/>
</dbReference>
<keyword evidence="14" id="KW-1185">Reference proteome</keyword>
<evidence type="ECO:0000313" key="13">
    <source>
        <dbReference type="EMBL" id="CAF3872938.1"/>
    </source>
</evidence>
<dbReference type="CDD" id="cd00303">
    <property type="entry name" value="retropepsin_like"/>
    <property type="match status" value="1"/>
</dbReference>
<dbReference type="InterPro" id="IPR021109">
    <property type="entry name" value="Peptidase_aspartic_dom_sf"/>
</dbReference>
<dbReference type="OrthoDB" id="6342757at2759"/>
<evidence type="ECO:0000256" key="3">
    <source>
        <dbReference type="ARBA" id="ARBA00022679"/>
    </source>
</evidence>
<dbReference type="FunFam" id="3.10.20.370:FF:000001">
    <property type="entry name" value="Retrovirus-related Pol polyprotein from transposon 17.6-like protein"/>
    <property type="match status" value="1"/>
</dbReference>
<keyword evidence="2" id="KW-0645">Protease</keyword>
<dbReference type="InterPro" id="IPR000477">
    <property type="entry name" value="RT_dom"/>
</dbReference>
<dbReference type="FunFam" id="3.30.70.270:FF:000020">
    <property type="entry name" value="Transposon Tf2-6 polyprotein-like Protein"/>
    <property type="match status" value="1"/>
</dbReference>
<evidence type="ECO:0000256" key="1">
    <source>
        <dbReference type="ARBA" id="ARBA00012493"/>
    </source>
</evidence>
<dbReference type="GO" id="GO:0003964">
    <property type="term" value="F:RNA-directed DNA polymerase activity"/>
    <property type="evidence" value="ECO:0007669"/>
    <property type="project" value="UniProtKB-KW"/>
</dbReference>
<dbReference type="CDD" id="cd01647">
    <property type="entry name" value="RT_LTR"/>
    <property type="match status" value="1"/>
</dbReference>
<gene>
    <name evidence="12" type="ORF">GPM918_LOCUS19107</name>
    <name evidence="13" type="ORF">SRO942_LOCUS19104</name>
</gene>
<keyword evidence="3" id="KW-0808">Transferase</keyword>
<dbReference type="InterPro" id="IPR012337">
    <property type="entry name" value="RNaseH-like_sf"/>
</dbReference>
<dbReference type="PANTHER" id="PTHR37984">
    <property type="entry name" value="PROTEIN CBG26694"/>
    <property type="match status" value="1"/>
</dbReference>
<dbReference type="EMBL" id="CAJNOQ010005696">
    <property type="protein sequence ID" value="CAF1108396.1"/>
    <property type="molecule type" value="Genomic_DNA"/>
</dbReference>
<dbReference type="EMBL" id="CAJOBC010005696">
    <property type="protein sequence ID" value="CAF3872938.1"/>
    <property type="molecule type" value="Genomic_DNA"/>
</dbReference>
<dbReference type="PANTHER" id="PTHR37984:SF5">
    <property type="entry name" value="PROTEIN NYNRIN-LIKE"/>
    <property type="match status" value="1"/>
</dbReference>
<dbReference type="Gene3D" id="2.40.70.10">
    <property type="entry name" value="Acid Proteases"/>
    <property type="match status" value="1"/>
</dbReference>
<dbReference type="Pfam" id="PF13975">
    <property type="entry name" value="gag-asp_proteas"/>
    <property type="match status" value="1"/>
</dbReference>
<reference evidence="12" key="1">
    <citation type="submission" date="2021-02" db="EMBL/GenBank/DDBJ databases">
        <authorList>
            <person name="Nowell W R."/>
        </authorList>
    </citation>
    <scope>NUCLEOTIDE SEQUENCE</scope>
</reference>
<keyword evidence="7" id="KW-0378">Hydrolase</keyword>
<evidence type="ECO:0000256" key="4">
    <source>
        <dbReference type="ARBA" id="ARBA00022695"/>
    </source>
</evidence>
<protein>
    <recommendedName>
        <fullName evidence="1">RNA-directed DNA polymerase</fullName>
        <ecNumber evidence="1">2.7.7.49</ecNumber>
    </recommendedName>
</protein>
<comment type="caution">
    <text evidence="12">The sequence shown here is derived from an EMBL/GenBank/DDBJ whole genome shotgun (WGS) entry which is preliminary data.</text>
</comment>
<feature type="domain" description="Integrase catalytic" evidence="11">
    <location>
        <begin position="875"/>
        <end position="1037"/>
    </location>
</feature>
<keyword evidence="8" id="KW-0695">RNA-directed DNA polymerase</keyword>
<evidence type="ECO:0000256" key="8">
    <source>
        <dbReference type="ARBA" id="ARBA00022918"/>
    </source>
</evidence>
<dbReference type="FunFam" id="3.10.10.10:FF:000007">
    <property type="entry name" value="Retrovirus-related Pol polyprotein from transposon 17.6-like Protein"/>
    <property type="match status" value="1"/>
</dbReference>
<evidence type="ECO:0000256" key="9">
    <source>
        <dbReference type="SAM" id="MobiDB-lite"/>
    </source>
</evidence>
<dbReference type="CDD" id="cd09274">
    <property type="entry name" value="RNase_HI_RT_Ty3"/>
    <property type="match status" value="1"/>
</dbReference>
<evidence type="ECO:0000256" key="5">
    <source>
        <dbReference type="ARBA" id="ARBA00022722"/>
    </source>
</evidence>
<evidence type="ECO:0000259" key="11">
    <source>
        <dbReference type="PROSITE" id="PS50994"/>
    </source>
</evidence>
<dbReference type="GO" id="GO:0006508">
    <property type="term" value="P:proteolysis"/>
    <property type="evidence" value="ECO:0007669"/>
    <property type="project" value="UniProtKB-KW"/>
</dbReference>
<dbReference type="GO" id="GO:0008233">
    <property type="term" value="F:peptidase activity"/>
    <property type="evidence" value="ECO:0007669"/>
    <property type="project" value="UniProtKB-KW"/>
</dbReference>
<dbReference type="Gene3D" id="3.30.420.10">
    <property type="entry name" value="Ribonuclease H-like superfamily/Ribonuclease H"/>
    <property type="match status" value="1"/>
</dbReference>
<dbReference type="InterPro" id="IPR036397">
    <property type="entry name" value="RNaseH_sf"/>
</dbReference>
<keyword evidence="6" id="KW-0255">Endonuclease</keyword>
<dbReference type="InterPro" id="IPR050951">
    <property type="entry name" value="Retrovirus_Pol_polyprotein"/>
</dbReference>
<feature type="region of interest" description="Disordered" evidence="9">
    <location>
        <begin position="747"/>
        <end position="776"/>
    </location>
</feature>
<evidence type="ECO:0000256" key="6">
    <source>
        <dbReference type="ARBA" id="ARBA00022759"/>
    </source>
</evidence>
<organism evidence="12 14">
    <name type="scientific">Didymodactylos carnosus</name>
    <dbReference type="NCBI Taxonomy" id="1234261"/>
    <lineage>
        <taxon>Eukaryota</taxon>
        <taxon>Metazoa</taxon>
        <taxon>Spiralia</taxon>
        <taxon>Gnathifera</taxon>
        <taxon>Rotifera</taxon>
        <taxon>Eurotatoria</taxon>
        <taxon>Bdelloidea</taxon>
        <taxon>Philodinida</taxon>
        <taxon>Philodinidae</taxon>
        <taxon>Didymodactylos</taxon>
    </lineage>
</organism>
<keyword evidence="5" id="KW-0540">Nuclease</keyword>
<dbReference type="InterPro" id="IPR043502">
    <property type="entry name" value="DNA/RNA_pol_sf"/>
</dbReference>
<dbReference type="Pfam" id="PF00665">
    <property type="entry name" value="rve"/>
    <property type="match status" value="1"/>
</dbReference>
<sequence>MRVMIDTGATRTLINEKSLRQTKHKKYINKTQLQFVMADGCTPFKVVGETELSIKMGHKTTRMTAYIAKNLYTDCILGMDYVNKHNLKINSKKQIISIGEKSEKIRINMDKDIEAIQFPVTLTQQIKIPPQQYVQAQVSVGISAATVAFKPFRNFNQQLFITTPDSLLNVKQHTATVSIYNPSSHYPRFMPKGKTLGQSTIFPDTTKSTHLINLISNIDSDNTTPRNHIKKLIQHVDVIEQRKQLETLLLQYNKLFDTSKTTIANTTISHAIDTIPHPPPCSKPYRTTQEKHEALYKMCQQLMESGLISPSNSPYAAPALLTPKKDGSWRMVVDYKKLNKITLKDNYPLPNMEQTLQNLGIGYKYFTKLDLKSGFWQFPIREADKRKTAFITPFGLYHFNVLPQGLKNSPPTFQRVMTNVLQHCRNFSMVYLDDIIVYSRTFEEHCQHLKQVFMALTKNNLQLNPPKCAIAQSQIDYLGHSISSTTVTPLKEKIKSILEIPEPKSLRQANKFIGALAWYRKFIPQFASVAASRHAITNLTKKQQHKFQWNKPQSEAFHKLKQLLTSTPLLLNFPDDTKPIILSTDASDVGIGGVLQQQINGNMHNIYYHSQLITSAQKKYDTIEKEALAIWLCIKRMRPFLLGRNIIIYTDHCPICNMMERTVKNKRVDRISLLLQEYNIEKIIHIKGRHNCLPDYLSRHPIKNNVDDLVDYDYGLDPKLRNWPPSQVFAGAVTTRARAVLTPQVTVQQGRTRNKKENPYKKQYNTTRKSEQSSINDLTTTDVSSKTTFLSKATMSATDFSLLKIKHEQQTDQDIQDKIKHHKKNQSYEFVDGICYKLITRGATKIKLLCLPATLIKEILFLYHDHPSRELKLQQIPVPDEVLGMVGMDFWGPTQQPSANGNQYVVTMTDYLSKFVFAKPTPTNSAKDASQFFLEVVWGYDAPTKLLTDQGSHFVSELTNAIVKQCNTTHILSTPYHPMTNGQTERFNATFSPALAKLWEEEANNWDDFVPACVYAYNTGEHATTGYSPFQLMFGREPRLPTETKQAKITLSKPNNYYELIQKSRKILKKCAKANMEYQNQLTKARFDQNRPDPKYFIDQLVLVKVLDKKSKLQEKFEGPSRIIEQKGPATFIVKLEDPDQDSNPEYTKQVTTPDLAPVYIRTI</sequence>
<name>A0A814PNE1_9BILA</name>
<dbReference type="InterPro" id="IPR041373">
    <property type="entry name" value="RT_RNaseH"/>
</dbReference>
<dbReference type="PROSITE" id="PS50994">
    <property type="entry name" value="INTEGRASE"/>
    <property type="match status" value="1"/>
</dbReference>
<dbReference type="Gene3D" id="3.30.70.270">
    <property type="match status" value="2"/>
</dbReference>
<evidence type="ECO:0000256" key="7">
    <source>
        <dbReference type="ARBA" id="ARBA00022801"/>
    </source>
</evidence>